<evidence type="ECO:0000313" key="1">
    <source>
        <dbReference type="EMBL" id="KAG7326851.1"/>
    </source>
</evidence>
<proteinExistence type="predicted"/>
<reference evidence="1 2" key="1">
    <citation type="submission" date="2021-06" db="EMBL/GenBank/DDBJ databases">
        <title>Chromosome-level genome assembly of the red-tail catfish (Hemibagrus wyckioides).</title>
        <authorList>
            <person name="Shao F."/>
        </authorList>
    </citation>
    <scope>NUCLEOTIDE SEQUENCE [LARGE SCALE GENOMIC DNA]</scope>
    <source>
        <strain evidence="1">EC202008001</strain>
        <tissue evidence="1">Blood</tissue>
    </source>
</reference>
<accession>A0A9D3NQM9</accession>
<dbReference type="EMBL" id="JAHKSW010000011">
    <property type="protein sequence ID" value="KAG7326851.1"/>
    <property type="molecule type" value="Genomic_DNA"/>
</dbReference>
<protein>
    <submittedName>
        <fullName evidence="1">Uncharacterized protein</fullName>
    </submittedName>
</protein>
<organism evidence="1 2">
    <name type="scientific">Hemibagrus wyckioides</name>
    <dbReference type="NCBI Taxonomy" id="337641"/>
    <lineage>
        <taxon>Eukaryota</taxon>
        <taxon>Metazoa</taxon>
        <taxon>Chordata</taxon>
        <taxon>Craniata</taxon>
        <taxon>Vertebrata</taxon>
        <taxon>Euteleostomi</taxon>
        <taxon>Actinopterygii</taxon>
        <taxon>Neopterygii</taxon>
        <taxon>Teleostei</taxon>
        <taxon>Ostariophysi</taxon>
        <taxon>Siluriformes</taxon>
        <taxon>Bagridae</taxon>
        <taxon>Hemibagrus</taxon>
    </lineage>
</organism>
<dbReference type="AlphaFoldDB" id="A0A9D3NQM9"/>
<dbReference type="Proteomes" id="UP000824219">
    <property type="component" value="Linkage Group LG11"/>
</dbReference>
<gene>
    <name evidence="1" type="ORF">KOW79_010252</name>
</gene>
<name>A0A9D3NQM9_9TELE</name>
<comment type="caution">
    <text evidence="1">The sequence shown here is derived from an EMBL/GenBank/DDBJ whole genome shotgun (WGS) entry which is preliminary data.</text>
</comment>
<evidence type="ECO:0000313" key="2">
    <source>
        <dbReference type="Proteomes" id="UP000824219"/>
    </source>
</evidence>
<keyword evidence="2" id="KW-1185">Reference proteome</keyword>
<sequence length="118" mass="13023">MWQERFIAGQRPLQTTVQCRLGLNENVLVQEAKQARFKAEMRTGGAPVGPAFITGAASCVLQSDWERGRLQCSFSAGDADPGIWLSPGAFHTETASDKCKRIPKYGFETPAKIDMYLN</sequence>